<accession>A0A8X6QR64</accession>
<keyword evidence="2" id="KW-1185">Reference proteome</keyword>
<comment type="caution">
    <text evidence="1">The sequence shown here is derived from an EMBL/GenBank/DDBJ whole genome shotgun (WGS) entry which is preliminary data.</text>
</comment>
<organism evidence="1 2">
    <name type="scientific">Nephila pilipes</name>
    <name type="common">Giant wood spider</name>
    <name type="synonym">Nephila maculata</name>
    <dbReference type="NCBI Taxonomy" id="299642"/>
    <lineage>
        <taxon>Eukaryota</taxon>
        <taxon>Metazoa</taxon>
        <taxon>Ecdysozoa</taxon>
        <taxon>Arthropoda</taxon>
        <taxon>Chelicerata</taxon>
        <taxon>Arachnida</taxon>
        <taxon>Araneae</taxon>
        <taxon>Araneomorphae</taxon>
        <taxon>Entelegynae</taxon>
        <taxon>Araneoidea</taxon>
        <taxon>Nephilidae</taxon>
        <taxon>Nephila</taxon>
    </lineage>
</organism>
<evidence type="ECO:0000313" key="1">
    <source>
        <dbReference type="EMBL" id="GFU38785.1"/>
    </source>
</evidence>
<proteinExistence type="predicted"/>
<name>A0A8X6QR64_NEPPI</name>
<evidence type="ECO:0000313" key="2">
    <source>
        <dbReference type="Proteomes" id="UP000887013"/>
    </source>
</evidence>
<reference evidence="1" key="1">
    <citation type="submission" date="2020-08" db="EMBL/GenBank/DDBJ databases">
        <title>Multicomponent nature underlies the extraordinary mechanical properties of spider dragline silk.</title>
        <authorList>
            <person name="Kono N."/>
            <person name="Nakamura H."/>
            <person name="Mori M."/>
            <person name="Yoshida Y."/>
            <person name="Ohtoshi R."/>
            <person name="Malay A.D."/>
            <person name="Moran D.A.P."/>
            <person name="Tomita M."/>
            <person name="Numata K."/>
            <person name="Arakawa K."/>
        </authorList>
    </citation>
    <scope>NUCLEOTIDE SEQUENCE</scope>
</reference>
<dbReference type="Proteomes" id="UP000887013">
    <property type="component" value="Unassembled WGS sequence"/>
</dbReference>
<dbReference type="AlphaFoldDB" id="A0A8X6QR64"/>
<protein>
    <submittedName>
        <fullName evidence="1">Uncharacterized protein</fullName>
    </submittedName>
</protein>
<sequence>CNLAKGWLVLLPRRQLGRAVPPFLPKEEPQSILPFLTYSMSSCVDSDEISFGGTIRGSRFKANEDEVVQNSGGGGHSSSLLKKVACFTNGLVYI</sequence>
<gene>
    <name evidence="1" type="ORF">NPIL_103381</name>
</gene>
<dbReference type="EMBL" id="BMAW01084433">
    <property type="protein sequence ID" value="GFU38785.1"/>
    <property type="molecule type" value="Genomic_DNA"/>
</dbReference>
<feature type="non-terminal residue" evidence="1">
    <location>
        <position position="1"/>
    </location>
</feature>